<evidence type="ECO:0000256" key="2">
    <source>
        <dbReference type="SAM" id="SignalP"/>
    </source>
</evidence>
<gene>
    <name evidence="3" type="ORF">DNG_05485</name>
</gene>
<feature type="chain" id="PRO_5041950077" evidence="2">
    <location>
        <begin position="20"/>
        <end position="230"/>
    </location>
</feature>
<evidence type="ECO:0000256" key="1">
    <source>
        <dbReference type="SAM" id="MobiDB-lite"/>
    </source>
</evidence>
<sequence length="230" mass="24921">MRFTILGTVVSALAVVAAAVPIDDGPTPQDAKHMKGALASLTKAINSDDCTVAKAQVNCLQNMLNDVAVHGYVEGEDESVKYITKKSGDDVVKQLWNIRRSPQRNTRDESSLETRDNENNQGKGRGGKGRGKGKWKGGKGRKGGKGKSSQKGGKGRGRSVEEDMNDKEGAVGRSRMSCKSAKRVLKVVRDFVPKSVKVGSTEDGKGAYYIRAKDEKNLKSKIRRAVLMSR</sequence>
<feature type="compositionally biased region" description="Basic and acidic residues" evidence="1">
    <location>
        <begin position="158"/>
        <end position="170"/>
    </location>
</feature>
<feature type="compositionally biased region" description="Basic residues" evidence="1">
    <location>
        <begin position="125"/>
        <end position="145"/>
    </location>
</feature>
<organism evidence="3 4">
    <name type="scientific">Cephalotrichum gorgonifer</name>
    <dbReference type="NCBI Taxonomy" id="2041049"/>
    <lineage>
        <taxon>Eukaryota</taxon>
        <taxon>Fungi</taxon>
        <taxon>Dikarya</taxon>
        <taxon>Ascomycota</taxon>
        <taxon>Pezizomycotina</taxon>
        <taxon>Sordariomycetes</taxon>
        <taxon>Hypocreomycetidae</taxon>
        <taxon>Microascales</taxon>
        <taxon>Microascaceae</taxon>
        <taxon>Cephalotrichum</taxon>
    </lineage>
</organism>
<keyword evidence="4" id="KW-1185">Reference proteome</keyword>
<name>A0AAE8MYC3_9PEZI</name>
<feature type="region of interest" description="Disordered" evidence="1">
    <location>
        <begin position="94"/>
        <end position="180"/>
    </location>
</feature>
<dbReference type="Proteomes" id="UP001187682">
    <property type="component" value="Unassembled WGS sequence"/>
</dbReference>
<comment type="caution">
    <text evidence="3">The sequence shown here is derived from an EMBL/GenBank/DDBJ whole genome shotgun (WGS) entry which is preliminary data.</text>
</comment>
<protein>
    <submittedName>
        <fullName evidence="3">Uncharacterized protein</fullName>
    </submittedName>
</protein>
<evidence type="ECO:0000313" key="4">
    <source>
        <dbReference type="Proteomes" id="UP001187682"/>
    </source>
</evidence>
<accession>A0AAE8MYC3</accession>
<feature type="signal peptide" evidence="2">
    <location>
        <begin position="1"/>
        <end position="19"/>
    </location>
</feature>
<evidence type="ECO:0000313" key="3">
    <source>
        <dbReference type="EMBL" id="SPO02810.1"/>
    </source>
</evidence>
<reference evidence="3" key="1">
    <citation type="submission" date="2018-03" db="EMBL/GenBank/DDBJ databases">
        <authorList>
            <person name="Guldener U."/>
        </authorList>
    </citation>
    <scope>NUCLEOTIDE SEQUENCE</scope>
</reference>
<proteinExistence type="predicted"/>
<feature type="compositionally biased region" description="Basic and acidic residues" evidence="1">
    <location>
        <begin position="105"/>
        <end position="118"/>
    </location>
</feature>
<keyword evidence="2" id="KW-0732">Signal</keyword>
<dbReference type="AlphaFoldDB" id="A0AAE8MYC3"/>
<dbReference type="EMBL" id="ONZQ02000007">
    <property type="protein sequence ID" value="SPO02810.1"/>
    <property type="molecule type" value="Genomic_DNA"/>
</dbReference>